<name>A0AAW1KHQ8_POPJA</name>
<evidence type="ECO:0000313" key="3">
    <source>
        <dbReference type="Proteomes" id="UP001458880"/>
    </source>
</evidence>
<evidence type="ECO:0000313" key="2">
    <source>
        <dbReference type="EMBL" id="KAK9717893.1"/>
    </source>
</evidence>
<feature type="region of interest" description="Disordered" evidence="1">
    <location>
        <begin position="30"/>
        <end position="67"/>
    </location>
</feature>
<dbReference type="AlphaFoldDB" id="A0AAW1KHQ8"/>
<sequence length="67" mass="8013">MPHEPLLRPTYDHRSAERCLKSVHTCETNHSKFHKTYQQQHPRRHRPTHYASPPTPAISLTEHNQFF</sequence>
<dbReference type="EMBL" id="JASPKY010000235">
    <property type="protein sequence ID" value="KAK9717893.1"/>
    <property type="molecule type" value="Genomic_DNA"/>
</dbReference>
<keyword evidence="3" id="KW-1185">Reference proteome</keyword>
<comment type="caution">
    <text evidence="2">The sequence shown here is derived from an EMBL/GenBank/DDBJ whole genome shotgun (WGS) entry which is preliminary data.</text>
</comment>
<accession>A0AAW1KHQ8</accession>
<proteinExistence type="predicted"/>
<organism evidence="2 3">
    <name type="scientific">Popillia japonica</name>
    <name type="common">Japanese beetle</name>
    <dbReference type="NCBI Taxonomy" id="7064"/>
    <lineage>
        <taxon>Eukaryota</taxon>
        <taxon>Metazoa</taxon>
        <taxon>Ecdysozoa</taxon>
        <taxon>Arthropoda</taxon>
        <taxon>Hexapoda</taxon>
        <taxon>Insecta</taxon>
        <taxon>Pterygota</taxon>
        <taxon>Neoptera</taxon>
        <taxon>Endopterygota</taxon>
        <taxon>Coleoptera</taxon>
        <taxon>Polyphaga</taxon>
        <taxon>Scarabaeiformia</taxon>
        <taxon>Scarabaeidae</taxon>
        <taxon>Rutelinae</taxon>
        <taxon>Popillia</taxon>
    </lineage>
</organism>
<evidence type="ECO:0000256" key="1">
    <source>
        <dbReference type="SAM" id="MobiDB-lite"/>
    </source>
</evidence>
<protein>
    <submittedName>
        <fullName evidence="2">Uncharacterized protein</fullName>
    </submittedName>
</protein>
<feature type="compositionally biased region" description="Basic residues" evidence="1">
    <location>
        <begin position="31"/>
        <end position="48"/>
    </location>
</feature>
<gene>
    <name evidence="2" type="ORF">QE152_g23514</name>
</gene>
<reference evidence="2 3" key="1">
    <citation type="journal article" date="2024" name="BMC Genomics">
        <title>De novo assembly and annotation of Popillia japonica's genome with initial clues to its potential as an invasive pest.</title>
        <authorList>
            <person name="Cucini C."/>
            <person name="Boschi S."/>
            <person name="Funari R."/>
            <person name="Cardaioli E."/>
            <person name="Iannotti N."/>
            <person name="Marturano G."/>
            <person name="Paoli F."/>
            <person name="Bruttini M."/>
            <person name="Carapelli A."/>
            <person name="Frati F."/>
            <person name="Nardi F."/>
        </authorList>
    </citation>
    <scope>NUCLEOTIDE SEQUENCE [LARGE SCALE GENOMIC DNA]</scope>
    <source>
        <strain evidence="2">DMR45628</strain>
    </source>
</reference>
<dbReference type="Proteomes" id="UP001458880">
    <property type="component" value="Unassembled WGS sequence"/>
</dbReference>